<feature type="region of interest" description="Disordered" evidence="1">
    <location>
        <begin position="72"/>
        <end position="108"/>
    </location>
</feature>
<organism evidence="2 3">
    <name type="scientific">Rubroshorea leprosula</name>
    <dbReference type="NCBI Taxonomy" id="152421"/>
    <lineage>
        <taxon>Eukaryota</taxon>
        <taxon>Viridiplantae</taxon>
        <taxon>Streptophyta</taxon>
        <taxon>Embryophyta</taxon>
        <taxon>Tracheophyta</taxon>
        <taxon>Spermatophyta</taxon>
        <taxon>Magnoliopsida</taxon>
        <taxon>eudicotyledons</taxon>
        <taxon>Gunneridae</taxon>
        <taxon>Pentapetalae</taxon>
        <taxon>rosids</taxon>
        <taxon>malvids</taxon>
        <taxon>Malvales</taxon>
        <taxon>Dipterocarpaceae</taxon>
        <taxon>Rubroshorea</taxon>
    </lineage>
</organism>
<evidence type="ECO:0000313" key="3">
    <source>
        <dbReference type="Proteomes" id="UP001054252"/>
    </source>
</evidence>
<protein>
    <submittedName>
        <fullName evidence="2">Uncharacterized protein</fullName>
    </submittedName>
</protein>
<keyword evidence="3" id="KW-1185">Reference proteome</keyword>
<dbReference type="AlphaFoldDB" id="A0AAV5JG07"/>
<name>A0AAV5JG07_9ROSI</name>
<sequence length="291" mass="32371">MFSRLLPKPSHFRLVTLISSRTQAFPRSTQNPIFPSLLKHFSSNHNNNNGKDQSFPSIWTVSQEGEEKFDSLFSEDSANLSGITETESSTRRQDSGGDEGNVFGGIDSSIKDESWLNARDGEEGDVFKGIEEGGEKSGEGDLLTAEGGQAMEPWGRGEGYLQFWRASGITDAMLDSLIALRDLEGVDGLPPLRQVGAIQLCISRALQNWEPDLRSPLRAGTAISFPVSVFSALTFYNWHVIPPMQETYCEFDIRWFLDKGFPCGGTEKTRKGESKKKLPMGEALIYWCRTE</sequence>
<dbReference type="Proteomes" id="UP001054252">
    <property type="component" value="Unassembled WGS sequence"/>
</dbReference>
<feature type="compositionally biased region" description="Polar residues" evidence="1">
    <location>
        <begin position="74"/>
        <end position="87"/>
    </location>
</feature>
<gene>
    <name evidence="2" type="ORF">SLEP1_g22914</name>
</gene>
<comment type="caution">
    <text evidence="2">The sequence shown here is derived from an EMBL/GenBank/DDBJ whole genome shotgun (WGS) entry which is preliminary data.</text>
</comment>
<evidence type="ECO:0000313" key="2">
    <source>
        <dbReference type="EMBL" id="GKV11676.1"/>
    </source>
</evidence>
<dbReference type="EMBL" id="BPVZ01000035">
    <property type="protein sequence ID" value="GKV11676.1"/>
    <property type="molecule type" value="Genomic_DNA"/>
</dbReference>
<accession>A0AAV5JG07</accession>
<proteinExistence type="predicted"/>
<reference evidence="2 3" key="1">
    <citation type="journal article" date="2021" name="Commun. Biol.">
        <title>The genome of Shorea leprosula (Dipterocarpaceae) highlights the ecological relevance of drought in aseasonal tropical rainforests.</title>
        <authorList>
            <person name="Ng K.K.S."/>
            <person name="Kobayashi M.J."/>
            <person name="Fawcett J.A."/>
            <person name="Hatakeyama M."/>
            <person name="Paape T."/>
            <person name="Ng C.H."/>
            <person name="Ang C.C."/>
            <person name="Tnah L.H."/>
            <person name="Lee C.T."/>
            <person name="Nishiyama T."/>
            <person name="Sese J."/>
            <person name="O'Brien M.J."/>
            <person name="Copetti D."/>
            <person name="Mohd Noor M.I."/>
            <person name="Ong R.C."/>
            <person name="Putra M."/>
            <person name="Sireger I.Z."/>
            <person name="Indrioko S."/>
            <person name="Kosugi Y."/>
            <person name="Izuno A."/>
            <person name="Isagi Y."/>
            <person name="Lee S.L."/>
            <person name="Shimizu K.K."/>
        </authorList>
    </citation>
    <scope>NUCLEOTIDE SEQUENCE [LARGE SCALE GENOMIC DNA]</scope>
    <source>
        <strain evidence="2">214</strain>
    </source>
</reference>
<evidence type="ECO:0000256" key="1">
    <source>
        <dbReference type="SAM" id="MobiDB-lite"/>
    </source>
</evidence>